<dbReference type="GO" id="GO:0008832">
    <property type="term" value="F:dGTPase activity"/>
    <property type="evidence" value="ECO:0007669"/>
    <property type="project" value="TreeGrafter"/>
</dbReference>
<comment type="caution">
    <text evidence="3">The sequence shown here is derived from an EMBL/GenBank/DDBJ whole genome shotgun (WGS) entry which is preliminary data.</text>
</comment>
<dbReference type="InterPro" id="IPR050135">
    <property type="entry name" value="dGTPase-like"/>
</dbReference>
<dbReference type="EMBL" id="JAINUF010000005">
    <property type="protein sequence ID" value="KAJ8361312.1"/>
    <property type="molecule type" value="Genomic_DNA"/>
</dbReference>
<name>A0A9Q1FLP0_SYNKA</name>
<dbReference type="GO" id="GO:0006203">
    <property type="term" value="P:dGTP catabolic process"/>
    <property type="evidence" value="ECO:0007669"/>
    <property type="project" value="TreeGrafter"/>
</dbReference>
<proteinExistence type="inferred from homology"/>
<accession>A0A9Q1FLP0</accession>
<dbReference type="Pfam" id="PF01966">
    <property type="entry name" value="HD"/>
    <property type="match status" value="1"/>
</dbReference>
<dbReference type="Gene3D" id="3.30.70.2760">
    <property type="match status" value="1"/>
</dbReference>
<dbReference type="GO" id="GO:0045088">
    <property type="term" value="P:regulation of innate immune response"/>
    <property type="evidence" value="ECO:0007669"/>
    <property type="project" value="TreeGrafter"/>
</dbReference>
<reference evidence="3" key="1">
    <citation type="journal article" date="2023" name="Science">
        <title>Genome structures resolve the early diversification of teleost fishes.</title>
        <authorList>
            <person name="Parey E."/>
            <person name="Louis A."/>
            <person name="Montfort J."/>
            <person name="Bouchez O."/>
            <person name="Roques C."/>
            <person name="Iampietro C."/>
            <person name="Lluch J."/>
            <person name="Castinel A."/>
            <person name="Donnadieu C."/>
            <person name="Desvignes T."/>
            <person name="Floi Bucao C."/>
            <person name="Jouanno E."/>
            <person name="Wen M."/>
            <person name="Mejri S."/>
            <person name="Dirks R."/>
            <person name="Jansen H."/>
            <person name="Henkel C."/>
            <person name="Chen W.J."/>
            <person name="Zahm M."/>
            <person name="Cabau C."/>
            <person name="Klopp C."/>
            <person name="Thompson A.W."/>
            <person name="Robinson-Rechavi M."/>
            <person name="Braasch I."/>
            <person name="Lecointre G."/>
            <person name="Bobe J."/>
            <person name="Postlethwait J.H."/>
            <person name="Berthelot C."/>
            <person name="Roest Crollius H."/>
            <person name="Guiguen Y."/>
        </authorList>
    </citation>
    <scope>NUCLEOTIDE SEQUENCE</scope>
    <source>
        <strain evidence="3">WJC10195</strain>
    </source>
</reference>
<dbReference type="GO" id="GO:0051607">
    <property type="term" value="P:defense response to virus"/>
    <property type="evidence" value="ECO:0007669"/>
    <property type="project" value="TreeGrafter"/>
</dbReference>
<dbReference type="OrthoDB" id="9991235at2759"/>
<dbReference type="GO" id="GO:0005634">
    <property type="term" value="C:nucleus"/>
    <property type="evidence" value="ECO:0007669"/>
    <property type="project" value="TreeGrafter"/>
</dbReference>
<feature type="domain" description="HD/PDEase" evidence="2">
    <location>
        <begin position="53"/>
        <end position="216"/>
    </location>
</feature>
<gene>
    <name evidence="3" type="ORF">SKAU_G00178370</name>
</gene>
<evidence type="ECO:0000256" key="1">
    <source>
        <dbReference type="ARBA" id="ARBA00005776"/>
    </source>
</evidence>
<dbReference type="InterPro" id="IPR006674">
    <property type="entry name" value="HD_domain"/>
</dbReference>
<dbReference type="PANTHER" id="PTHR11373:SF4">
    <property type="entry name" value="DEOXYNUCLEOSIDE TRIPHOSPHATE TRIPHOSPHOHYDROLASE SAMHD1"/>
    <property type="match status" value="1"/>
</dbReference>
<dbReference type="Gene3D" id="1.10.3210.10">
    <property type="entry name" value="Hypothetical protein af1432"/>
    <property type="match status" value="1"/>
</dbReference>
<keyword evidence="4" id="KW-1185">Reference proteome</keyword>
<evidence type="ECO:0000313" key="4">
    <source>
        <dbReference type="Proteomes" id="UP001152622"/>
    </source>
</evidence>
<dbReference type="FunFam" id="1.10.3210.10:FF:000015">
    <property type="entry name" value="Deoxynucleoside triphosphate triphosphohydrolase SAMHD1"/>
    <property type="match status" value="1"/>
</dbReference>
<protein>
    <recommendedName>
        <fullName evidence="2">HD/PDEase domain-containing protein</fullName>
    </recommendedName>
</protein>
<dbReference type="Proteomes" id="UP001152622">
    <property type="component" value="Chromosome 5"/>
</dbReference>
<sequence length="485" mass="56138">MDLGWAVLQVFNDPIHGHIEMDPLLVKFIDTLQFQRLRNIKQLSGVYYVYPGASHNRFEHSIGVCHLAGQLVSLLSDRQPDLQITQRDILCVKIAGLCHDLGHGPFSHLFDGKFIPEVLPGTKWKHEEASVQMFDHMVNVNSLRPVMESHGLVCAEDLLFIKELIAGPQHQEQEAWPYKGRTEEKSFLYEIVANKRTGIDVDKWDYFARDCYHLGIQNNFDYQRSLKFARVCEVNGKMLICTRDKEVFNLYNMFHTRYSLHRMAYQHRVTNAIGNMITDALVKANPHINIKGSNDRLFTISSAIEDMEAYTNLTDSIFEQILHSTQPELDEARKILHNILCRKLYKYVGHTYTKKIREDPPNDPLELDDRELARIVAKNVAEACPENPNVILSADNFVVNVVCMDYGMKKKNPIDNMHFYSKDDPTRAFKINQSEVSQMLPAVFSEKLIQVFCKKTDAESQNVAKEHFQKWDEKPQTRDLLRRLQ</sequence>
<organism evidence="3 4">
    <name type="scientific">Synaphobranchus kaupii</name>
    <name type="common">Kaup's arrowtooth eel</name>
    <dbReference type="NCBI Taxonomy" id="118154"/>
    <lineage>
        <taxon>Eukaryota</taxon>
        <taxon>Metazoa</taxon>
        <taxon>Chordata</taxon>
        <taxon>Craniata</taxon>
        <taxon>Vertebrata</taxon>
        <taxon>Euteleostomi</taxon>
        <taxon>Actinopterygii</taxon>
        <taxon>Neopterygii</taxon>
        <taxon>Teleostei</taxon>
        <taxon>Anguilliformes</taxon>
        <taxon>Synaphobranchidae</taxon>
        <taxon>Synaphobranchus</taxon>
    </lineage>
</organism>
<dbReference type="AlphaFoldDB" id="A0A9Q1FLP0"/>
<dbReference type="PANTHER" id="PTHR11373">
    <property type="entry name" value="DEOXYNUCLEOSIDE TRIPHOSPHATE TRIPHOSPHOHYDROLASE"/>
    <property type="match status" value="1"/>
</dbReference>
<dbReference type="SUPFAM" id="SSF109604">
    <property type="entry name" value="HD-domain/PDEase-like"/>
    <property type="match status" value="1"/>
</dbReference>
<dbReference type="InterPro" id="IPR003607">
    <property type="entry name" value="HD/PDEase_dom"/>
</dbReference>
<evidence type="ECO:0000259" key="2">
    <source>
        <dbReference type="SMART" id="SM00471"/>
    </source>
</evidence>
<comment type="similarity">
    <text evidence="1">Belongs to the SAMHD1 family.</text>
</comment>
<evidence type="ECO:0000313" key="3">
    <source>
        <dbReference type="EMBL" id="KAJ8361312.1"/>
    </source>
</evidence>
<dbReference type="SMART" id="SM00471">
    <property type="entry name" value="HDc"/>
    <property type="match status" value="1"/>
</dbReference>
<dbReference type="CDD" id="cd00077">
    <property type="entry name" value="HDc"/>
    <property type="match status" value="1"/>
</dbReference>